<proteinExistence type="predicted"/>
<dbReference type="InterPro" id="IPR020802">
    <property type="entry name" value="TesA-like"/>
</dbReference>
<dbReference type="GO" id="GO:0072330">
    <property type="term" value="P:monocarboxylic acid biosynthetic process"/>
    <property type="evidence" value="ECO:0007669"/>
    <property type="project" value="UniProtKB-ARBA"/>
</dbReference>
<dbReference type="GO" id="GO:0043041">
    <property type="term" value="P:amino acid activation for nonribosomal peptide biosynthetic process"/>
    <property type="evidence" value="ECO:0007669"/>
    <property type="project" value="TreeGrafter"/>
</dbReference>
<dbReference type="Gene3D" id="3.30.300.30">
    <property type="match status" value="1"/>
</dbReference>
<dbReference type="InterPro" id="IPR036736">
    <property type="entry name" value="ACP-like_sf"/>
</dbReference>
<dbReference type="SUPFAM" id="SSF47336">
    <property type="entry name" value="ACP-like"/>
    <property type="match status" value="1"/>
</dbReference>
<dbReference type="FunFam" id="1.10.1200.10:FF:000016">
    <property type="entry name" value="Non-ribosomal peptide synthase"/>
    <property type="match status" value="1"/>
</dbReference>
<dbReference type="Pfam" id="PF00975">
    <property type="entry name" value="Thioesterase"/>
    <property type="match status" value="1"/>
</dbReference>
<dbReference type="EMBL" id="JPMI01000063">
    <property type="protein sequence ID" value="KFA93195.1"/>
    <property type="molecule type" value="Genomic_DNA"/>
</dbReference>
<dbReference type="InterPro" id="IPR042099">
    <property type="entry name" value="ANL_N_sf"/>
</dbReference>
<evidence type="ECO:0000259" key="3">
    <source>
        <dbReference type="PROSITE" id="PS50075"/>
    </source>
</evidence>
<dbReference type="PROSITE" id="PS50075">
    <property type="entry name" value="CARRIER"/>
    <property type="match status" value="1"/>
</dbReference>
<dbReference type="GO" id="GO:0005829">
    <property type="term" value="C:cytosol"/>
    <property type="evidence" value="ECO:0007669"/>
    <property type="project" value="TreeGrafter"/>
</dbReference>
<organism evidence="4 5">
    <name type="scientific">Archangium violaceum Cb vi76</name>
    <dbReference type="NCBI Taxonomy" id="1406225"/>
    <lineage>
        <taxon>Bacteria</taxon>
        <taxon>Pseudomonadati</taxon>
        <taxon>Myxococcota</taxon>
        <taxon>Myxococcia</taxon>
        <taxon>Myxococcales</taxon>
        <taxon>Cystobacterineae</taxon>
        <taxon>Archangiaceae</taxon>
        <taxon>Archangium</taxon>
    </lineage>
</organism>
<dbReference type="GO" id="GO:0044550">
    <property type="term" value="P:secondary metabolite biosynthetic process"/>
    <property type="evidence" value="ECO:0007669"/>
    <property type="project" value="TreeGrafter"/>
</dbReference>
<dbReference type="Gene3D" id="1.10.1200.10">
    <property type="entry name" value="ACP-like"/>
    <property type="match status" value="1"/>
</dbReference>
<feature type="domain" description="Carrier" evidence="3">
    <location>
        <begin position="131"/>
        <end position="206"/>
    </location>
</feature>
<dbReference type="SMART" id="SM00824">
    <property type="entry name" value="PKS_TE"/>
    <property type="match status" value="1"/>
</dbReference>
<dbReference type="InterPro" id="IPR029058">
    <property type="entry name" value="AB_hydrolase_fold"/>
</dbReference>
<dbReference type="PANTHER" id="PTHR45527:SF14">
    <property type="entry name" value="PLIPASTATIN SYNTHASE SUBUNIT B"/>
    <property type="match status" value="1"/>
</dbReference>
<name>A0A084SXL0_9BACT</name>
<dbReference type="SUPFAM" id="SSF53474">
    <property type="entry name" value="alpha/beta-Hydrolases"/>
    <property type="match status" value="1"/>
</dbReference>
<evidence type="ECO:0000256" key="2">
    <source>
        <dbReference type="ARBA" id="ARBA00022553"/>
    </source>
</evidence>
<dbReference type="PANTHER" id="PTHR45527">
    <property type="entry name" value="NONRIBOSOMAL PEPTIDE SYNTHETASE"/>
    <property type="match status" value="1"/>
</dbReference>
<dbReference type="FunFam" id="3.30.300.30:FF:000010">
    <property type="entry name" value="Enterobactin synthetase component F"/>
    <property type="match status" value="1"/>
</dbReference>
<gene>
    <name evidence="4" type="ORF">Q664_10615</name>
</gene>
<keyword evidence="2" id="KW-0597">Phosphoprotein</keyword>
<reference evidence="4 5" key="1">
    <citation type="submission" date="2014-07" db="EMBL/GenBank/DDBJ databases">
        <title>Draft Genome Sequence of Gephyronic Acid Producer, Cystobacter violaceus Strain Cb vi76.</title>
        <authorList>
            <person name="Stevens D.C."/>
            <person name="Young J."/>
            <person name="Carmichael R."/>
            <person name="Tan J."/>
            <person name="Taylor R.E."/>
        </authorList>
    </citation>
    <scope>NUCLEOTIDE SEQUENCE [LARGE SCALE GENOMIC DNA]</scope>
    <source>
        <strain evidence="4 5">Cb vi76</strain>
    </source>
</reference>
<comment type="caution">
    <text evidence="4">The sequence shown here is derived from an EMBL/GenBank/DDBJ whole genome shotgun (WGS) entry which is preliminary data.</text>
</comment>
<dbReference type="Gene3D" id="3.40.50.12780">
    <property type="entry name" value="N-terminal domain of ligase-like"/>
    <property type="match status" value="1"/>
</dbReference>
<dbReference type="Gene3D" id="3.40.50.1820">
    <property type="entry name" value="alpha/beta hydrolase"/>
    <property type="match status" value="1"/>
</dbReference>
<dbReference type="SUPFAM" id="SSF56801">
    <property type="entry name" value="Acetyl-CoA synthetase-like"/>
    <property type="match status" value="1"/>
</dbReference>
<dbReference type="InterPro" id="IPR045851">
    <property type="entry name" value="AMP-bd_C_sf"/>
</dbReference>
<dbReference type="Pfam" id="PF00550">
    <property type="entry name" value="PP-binding"/>
    <property type="match status" value="1"/>
</dbReference>
<sequence>MYKTGDLVRYLPDGRLEYLGRLDQQVKLRGFRIELGEIEAVLARHASVRQALALVREDVPGDKRLVAYVTGDSPDASVLRAHLLRSLPEYMVPSAFVALEALPLTPNGKLDRKALPAPEASHGGLEQTFIPPRDALELVVARVFEETLGVRPVGVRSNFFELGGHSLLAVRLMARIREATGRELPLATLFRAPTVEQLAALLRQESPLPWSPLVPLSGGGEKTPLFLVHPVGGNVFSYTGLARQLGSERPVFGLQAQGLDGLGAPLSSVEEMAALYVETIRTVQPSGPYLLGGWSLGGVIAYEMACQLRQRGEEVALVALIDSYVPREEAWPELKPAEAAALFLRDLLGSFGAELMPEWEQLEALEPEAVLARVLEVGERSGALPPGAGMDQLRILLRVFESNLRAGQRYTPCTSDQRLLLVKAGEVTGQPEDGGWTAMSGSNLERHVLPGNHHALLREPLVQQLAEILREALASDAQESQRRALQA</sequence>
<dbReference type="InterPro" id="IPR025110">
    <property type="entry name" value="AMP-bd_C"/>
</dbReference>
<dbReference type="Pfam" id="PF13193">
    <property type="entry name" value="AMP-binding_C"/>
    <property type="match status" value="1"/>
</dbReference>
<evidence type="ECO:0000256" key="1">
    <source>
        <dbReference type="ARBA" id="ARBA00022450"/>
    </source>
</evidence>
<keyword evidence="1" id="KW-0596">Phosphopantetheine</keyword>
<dbReference type="Proteomes" id="UP000028547">
    <property type="component" value="Unassembled WGS sequence"/>
</dbReference>
<dbReference type="InterPro" id="IPR009081">
    <property type="entry name" value="PP-bd_ACP"/>
</dbReference>
<dbReference type="InterPro" id="IPR001031">
    <property type="entry name" value="Thioesterase"/>
</dbReference>
<dbReference type="RefSeq" id="WP_052517927.1">
    <property type="nucleotide sequence ID" value="NZ_JPMI01000063.1"/>
</dbReference>
<dbReference type="SMART" id="SM00823">
    <property type="entry name" value="PKS_PP"/>
    <property type="match status" value="1"/>
</dbReference>
<evidence type="ECO:0000313" key="5">
    <source>
        <dbReference type="Proteomes" id="UP000028547"/>
    </source>
</evidence>
<protein>
    <recommendedName>
        <fullName evidence="3">Carrier domain-containing protein</fullName>
    </recommendedName>
</protein>
<dbReference type="GO" id="GO:0031177">
    <property type="term" value="F:phosphopantetheine binding"/>
    <property type="evidence" value="ECO:0007669"/>
    <property type="project" value="InterPro"/>
</dbReference>
<dbReference type="InterPro" id="IPR020806">
    <property type="entry name" value="PKS_PP-bd"/>
</dbReference>
<dbReference type="AlphaFoldDB" id="A0A084SXL0"/>
<evidence type="ECO:0000313" key="4">
    <source>
        <dbReference type="EMBL" id="KFA93195.1"/>
    </source>
</evidence>
<accession>A0A084SXL0</accession>